<organism evidence="11 12">
    <name type="scientific">Aureobasidium subglaciale (strain EXF-2481)</name>
    <name type="common">Aureobasidium pullulans var. subglaciale</name>
    <dbReference type="NCBI Taxonomy" id="1043005"/>
    <lineage>
        <taxon>Eukaryota</taxon>
        <taxon>Fungi</taxon>
        <taxon>Dikarya</taxon>
        <taxon>Ascomycota</taxon>
        <taxon>Pezizomycotina</taxon>
        <taxon>Dothideomycetes</taxon>
        <taxon>Dothideomycetidae</taxon>
        <taxon>Dothideales</taxon>
        <taxon>Saccotheciaceae</taxon>
        <taxon>Aureobasidium</taxon>
    </lineage>
</organism>
<dbReference type="RefSeq" id="XP_013344250.1">
    <property type="nucleotide sequence ID" value="XM_013488796.1"/>
</dbReference>
<comment type="catalytic activity">
    <reaction evidence="9">
        <text>N(1)-(5-phospho-beta-D-ribosyl)glycinamide + (6R)-10-formyltetrahydrofolate = N(2)-formyl-N(1)-(5-phospho-beta-D-ribosyl)glycinamide + (6S)-5,6,7,8-tetrahydrofolate + H(+)</text>
        <dbReference type="Rhea" id="RHEA:15053"/>
        <dbReference type="ChEBI" id="CHEBI:15378"/>
        <dbReference type="ChEBI" id="CHEBI:57453"/>
        <dbReference type="ChEBI" id="CHEBI:143788"/>
        <dbReference type="ChEBI" id="CHEBI:147286"/>
        <dbReference type="ChEBI" id="CHEBI:195366"/>
        <dbReference type="EC" id="2.1.2.2"/>
    </reaction>
</comment>
<comment type="similarity">
    <text evidence="6">Belongs to the GART family.</text>
</comment>
<evidence type="ECO:0000256" key="5">
    <source>
        <dbReference type="ARBA" id="ARBA00022755"/>
    </source>
</evidence>
<dbReference type="HAMAP" id="MF_01930">
    <property type="entry name" value="PurN"/>
    <property type="match status" value="1"/>
</dbReference>
<proteinExistence type="inferred from homology"/>
<comment type="pathway">
    <text evidence="1">Purine metabolism; IMP biosynthesis via de novo pathway; N(2)-formyl-N(1)-(5-phospho-D-ribosyl)glycinamide from N(1)-(5-phospho-D-ribosyl)glycinamide (10-formyl THF route): step 1/1.</text>
</comment>
<dbReference type="NCBIfam" id="TIGR00639">
    <property type="entry name" value="PurN"/>
    <property type="match status" value="1"/>
</dbReference>
<evidence type="ECO:0000256" key="7">
    <source>
        <dbReference type="ARBA" id="ARBA00041324"/>
    </source>
</evidence>
<dbReference type="InParanoid" id="A0A074YDG2"/>
<dbReference type="InterPro" id="IPR004607">
    <property type="entry name" value="GART"/>
</dbReference>
<dbReference type="EC" id="2.1.2.2" evidence="2"/>
<evidence type="ECO:0000256" key="1">
    <source>
        <dbReference type="ARBA" id="ARBA00005054"/>
    </source>
</evidence>
<dbReference type="SUPFAM" id="SSF53328">
    <property type="entry name" value="Formyltransferase"/>
    <property type="match status" value="1"/>
</dbReference>
<protein>
    <recommendedName>
        <fullName evidence="3">Phosphoribosylglycinamide formyltransferase</fullName>
        <ecNumber evidence="2">2.1.2.2</ecNumber>
    </recommendedName>
    <alternativeName>
        <fullName evidence="8">5'-phosphoribosylglycinamide transformylase</fullName>
    </alternativeName>
    <alternativeName>
        <fullName evidence="7">GAR transformylase</fullName>
    </alternativeName>
</protein>
<accession>A0A074YDG2</accession>
<name>A0A074YDG2_AURSE</name>
<evidence type="ECO:0000256" key="2">
    <source>
        <dbReference type="ARBA" id="ARBA00012254"/>
    </source>
</evidence>
<evidence type="ECO:0000256" key="4">
    <source>
        <dbReference type="ARBA" id="ARBA00022679"/>
    </source>
</evidence>
<dbReference type="InterPro" id="IPR036477">
    <property type="entry name" value="Formyl_transf_N_sf"/>
</dbReference>
<dbReference type="AlphaFoldDB" id="A0A074YDG2"/>
<dbReference type="GO" id="GO:0005737">
    <property type="term" value="C:cytoplasm"/>
    <property type="evidence" value="ECO:0007669"/>
    <property type="project" value="TreeGrafter"/>
</dbReference>
<dbReference type="OMA" id="HYVDEGM"/>
<dbReference type="GO" id="GO:0006189">
    <property type="term" value="P:'de novo' IMP biosynthetic process"/>
    <property type="evidence" value="ECO:0007669"/>
    <property type="project" value="InterPro"/>
</dbReference>
<evidence type="ECO:0000313" key="12">
    <source>
        <dbReference type="Proteomes" id="UP000030641"/>
    </source>
</evidence>
<keyword evidence="12" id="KW-1185">Reference proteome</keyword>
<dbReference type="Proteomes" id="UP000030641">
    <property type="component" value="Unassembled WGS sequence"/>
</dbReference>
<feature type="domain" description="Formyl transferase N-terminal" evidence="10">
    <location>
        <begin position="7"/>
        <end position="206"/>
    </location>
</feature>
<dbReference type="Pfam" id="PF00551">
    <property type="entry name" value="Formyl_trans_N"/>
    <property type="match status" value="1"/>
</dbReference>
<reference evidence="11 12" key="1">
    <citation type="journal article" date="2014" name="BMC Genomics">
        <title>Genome sequencing of four Aureobasidium pullulans varieties: biotechnological potential, stress tolerance, and description of new species.</title>
        <authorList>
            <person name="Gostin Ar C."/>
            <person name="Ohm R.A."/>
            <person name="Kogej T."/>
            <person name="Sonjak S."/>
            <person name="Turk M."/>
            <person name="Zajc J."/>
            <person name="Zalar P."/>
            <person name="Grube M."/>
            <person name="Sun H."/>
            <person name="Han J."/>
            <person name="Sharma A."/>
            <person name="Chiniquy J."/>
            <person name="Ngan C.Y."/>
            <person name="Lipzen A."/>
            <person name="Barry K."/>
            <person name="Grigoriev I.V."/>
            <person name="Gunde-Cimerman N."/>
        </authorList>
    </citation>
    <scope>NUCLEOTIDE SEQUENCE [LARGE SCALE GENOMIC DNA]</scope>
    <source>
        <strain evidence="11 12">EXF-2481</strain>
    </source>
</reference>
<dbReference type="Gene3D" id="3.40.50.170">
    <property type="entry name" value="Formyl transferase, N-terminal domain"/>
    <property type="match status" value="1"/>
</dbReference>
<dbReference type="InterPro" id="IPR002376">
    <property type="entry name" value="Formyl_transf_N"/>
</dbReference>
<sequence>MSSTKAKLTVLISGSGSNLQALIDVCGQAALPNAEIIRVVSNKKAAYGLERAQKAQIPTAYHNLLEYKKRFPDASESKKFEQARSEYDRDLASLVLADKPDIVVCAGWMHILAPTFLEPLKQAGVPVINLHPALPGQFNGAHAIDEAYKAFQEGKIDHTGIMIHYVIQEVDMGEPIVTREIPIRKGDSQDELEQRIHENEWELIVQGTRKAIDTLWKSRPSS</sequence>
<dbReference type="GeneID" id="25368215"/>
<evidence type="ECO:0000256" key="8">
    <source>
        <dbReference type="ARBA" id="ARBA00041682"/>
    </source>
</evidence>
<dbReference type="EMBL" id="KL584758">
    <property type="protein sequence ID" value="KEQ95785.1"/>
    <property type="molecule type" value="Genomic_DNA"/>
</dbReference>
<evidence type="ECO:0000256" key="9">
    <source>
        <dbReference type="ARBA" id="ARBA00047664"/>
    </source>
</evidence>
<dbReference type="PANTHER" id="PTHR43369">
    <property type="entry name" value="PHOSPHORIBOSYLGLYCINAMIDE FORMYLTRANSFERASE"/>
    <property type="match status" value="1"/>
</dbReference>
<dbReference type="HOGENOM" id="CLU_038395_0_1_1"/>
<dbReference type="GO" id="GO:0004644">
    <property type="term" value="F:phosphoribosylglycinamide formyltransferase activity"/>
    <property type="evidence" value="ECO:0007669"/>
    <property type="project" value="UniProtKB-EC"/>
</dbReference>
<evidence type="ECO:0000256" key="3">
    <source>
        <dbReference type="ARBA" id="ARBA00022076"/>
    </source>
</evidence>
<dbReference type="PANTHER" id="PTHR43369:SF2">
    <property type="entry name" value="PHOSPHORIBOSYLGLYCINAMIDE FORMYLTRANSFERASE"/>
    <property type="match status" value="1"/>
</dbReference>
<dbReference type="FunFam" id="3.40.50.170:FF:000009">
    <property type="entry name" value="Phosphoribosylglycinamide formyltransferase (Eurofung)"/>
    <property type="match status" value="1"/>
</dbReference>
<evidence type="ECO:0000259" key="10">
    <source>
        <dbReference type="Pfam" id="PF00551"/>
    </source>
</evidence>
<evidence type="ECO:0000313" key="11">
    <source>
        <dbReference type="EMBL" id="KEQ95785.1"/>
    </source>
</evidence>
<keyword evidence="4" id="KW-0808">Transferase</keyword>
<evidence type="ECO:0000256" key="6">
    <source>
        <dbReference type="ARBA" id="ARBA00038440"/>
    </source>
</evidence>
<dbReference type="FunCoup" id="A0A074YDG2">
    <property type="interactions" value="199"/>
</dbReference>
<gene>
    <name evidence="11" type="ORF">AUEXF2481DRAFT_46914</name>
</gene>
<dbReference type="STRING" id="1043005.A0A074YDG2"/>
<keyword evidence="5" id="KW-0658">Purine biosynthesis</keyword>
<dbReference type="CDD" id="cd08645">
    <property type="entry name" value="FMT_core_GART"/>
    <property type="match status" value="1"/>
</dbReference>
<dbReference type="OrthoDB" id="5575075at2759"/>